<keyword evidence="2" id="KW-1185">Reference proteome</keyword>
<dbReference type="Proteomes" id="UP000051451">
    <property type="component" value="Unassembled WGS sequence"/>
</dbReference>
<name>A0A0R1VMN7_9LACO</name>
<dbReference type="STRING" id="1423750.FC89_GL000286"/>
<gene>
    <name evidence="1" type="ORF">FC89_GL000286</name>
</gene>
<protein>
    <submittedName>
        <fullName evidence="1">Uncharacterized protein</fullName>
    </submittedName>
</protein>
<sequence>MNAHKIKSPRRLSKMKYQKKPVVIEAVQFLPNERNLTEVQNFLKDTHAKYSIGLKSGKVERILISTLEGIMTASENDYIIKGVHGEFYPCKPDIFEETYEPVQVSFAEKVIGSSSLESQKITSGTIKADKLVFKNL</sequence>
<dbReference type="AlphaFoldDB" id="A0A0R1VMN7"/>
<dbReference type="EMBL" id="AZGB01000009">
    <property type="protein sequence ID" value="KRM06977.1"/>
    <property type="molecule type" value="Genomic_DNA"/>
</dbReference>
<evidence type="ECO:0000313" key="1">
    <source>
        <dbReference type="EMBL" id="KRM06977.1"/>
    </source>
</evidence>
<organism evidence="1 2">
    <name type="scientific">Liquorilactobacillus ghanensis DSM 18630</name>
    <dbReference type="NCBI Taxonomy" id="1423750"/>
    <lineage>
        <taxon>Bacteria</taxon>
        <taxon>Bacillati</taxon>
        <taxon>Bacillota</taxon>
        <taxon>Bacilli</taxon>
        <taxon>Lactobacillales</taxon>
        <taxon>Lactobacillaceae</taxon>
        <taxon>Liquorilactobacillus</taxon>
    </lineage>
</organism>
<comment type="caution">
    <text evidence="1">The sequence shown here is derived from an EMBL/GenBank/DDBJ whole genome shotgun (WGS) entry which is preliminary data.</text>
</comment>
<dbReference type="PATRIC" id="fig|1423750.3.peg.293"/>
<accession>A0A0R1VMN7</accession>
<proteinExistence type="predicted"/>
<evidence type="ECO:0000313" key="2">
    <source>
        <dbReference type="Proteomes" id="UP000051451"/>
    </source>
</evidence>
<reference evidence="1 2" key="1">
    <citation type="journal article" date="2015" name="Genome Announc.">
        <title>Expanding the biotechnology potential of lactobacilli through comparative genomics of 213 strains and associated genera.</title>
        <authorList>
            <person name="Sun Z."/>
            <person name="Harris H.M."/>
            <person name="McCann A."/>
            <person name="Guo C."/>
            <person name="Argimon S."/>
            <person name="Zhang W."/>
            <person name="Yang X."/>
            <person name="Jeffery I.B."/>
            <person name="Cooney J.C."/>
            <person name="Kagawa T.F."/>
            <person name="Liu W."/>
            <person name="Song Y."/>
            <person name="Salvetti E."/>
            <person name="Wrobel A."/>
            <person name="Rasinkangas P."/>
            <person name="Parkhill J."/>
            <person name="Rea M.C."/>
            <person name="O'Sullivan O."/>
            <person name="Ritari J."/>
            <person name="Douillard F.P."/>
            <person name="Paul Ross R."/>
            <person name="Yang R."/>
            <person name="Briner A.E."/>
            <person name="Felis G.E."/>
            <person name="de Vos W.M."/>
            <person name="Barrangou R."/>
            <person name="Klaenhammer T.R."/>
            <person name="Caufield P.W."/>
            <person name="Cui Y."/>
            <person name="Zhang H."/>
            <person name="O'Toole P.W."/>
        </authorList>
    </citation>
    <scope>NUCLEOTIDE SEQUENCE [LARGE SCALE GENOMIC DNA]</scope>
    <source>
        <strain evidence="1 2">DSM 18630</strain>
    </source>
</reference>